<accession>A0A9D4AM50</accession>
<dbReference type="PANTHER" id="PTHR31286:SF99">
    <property type="entry name" value="DUF4283 DOMAIN-CONTAINING PROTEIN"/>
    <property type="match status" value="1"/>
</dbReference>
<dbReference type="EMBL" id="JAIQCV010000001">
    <property type="protein sequence ID" value="KAH1130068.1"/>
    <property type="molecule type" value="Genomic_DNA"/>
</dbReference>
<dbReference type="InterPro" id="IPR040256">
    <property type="entry name" value="At4g02000-like"/>
</dbReference>
<gene>
    <name evidence="1" type="ORF">J1N35_001446</name>
</gene>
<evidence type="ECO:0000313" key="1">
    <source>
        <dbReference type="EMBL" id="KAH1130068.1"/>
    </source>
</evidence>
<protein>
    <submittedName>
        <fullName evidence="1">Uncharacterized protein</fullName>
    </submittedName>
</protein>
<dbReference type="PANTHER" id="PTHR31286">
    <property type="entry name" value="GLYCINE-RICH CELL WALL STRUCTURAL PROTEIN 1.8-LIKE"/>
    <property type="match status" value="1"/>
</dbReference>
<comment type="caution">
    <text evidence="1">The sequence shown here is derived from an EMBL/GenBank/DDBJ whole genome shotgun (WGS) entry which is preliminary data.</text>
</comment>
<keyword evidence="2" id="KW-1185">Reference proteome</keyword>
<sequence length="121" mass="13811">MARLSNTMYKKSLLRAVGRIIGKVIKVDHNTEATTRGHFARLVVVVNLAKPFVSKMLINDVLHKVEYNSFPTILFRCGRYEHVKDVFSSTHIGLQHTNPIAKLKLPVEFMELRVQCEDFGS</sequence>
<reference evidence="1 2" key="1">
    <citation type="journal article" date="2021" name="Plant Biotechnol. J.">
        <title>Multi-omics assisted identification of the key and species-specific regulatory components of drought-tolerant mechanisms in Gossypium stocksii.</title>
        <authorList>
            <person name="Yu D."/>
            <person name="Ke L."/>
            <person name="Zhang D."/>
            <person name="Wu Y."/>
            <person name="Sun Y."/>
            <person name="Mei J."/>
            <person name="Sun J."/>
            <person name="Sun Y."/>
        </authorList>
    </citation>
    <scope>NUCLEOTIDE SEQUENCE [LARGE SCALE GENOMIC DNA]</scope>
    <source>
        <strain evidence="2">cv. E1</strain>
        <tissue evidence="1">Leaf</tissue>
    </source>
</reference>
<proteinExistence type="predicted"/>
<dbReference type="AlphaFoldDB" id="A0A9D4AM50"/>
<dbReference type="Proteomes" id="UP000828251">
    <property type="component" value="Unassembled WGS sequence"/>
</dbReference>
<organism evidence="1 2">
    <name type="scientific">Gossypium stocksii</name>
    <dbReference type="NCBI Taxonomy" id="47602"/>
    <lineage>
        <taxon>Eukaryota</taxon>
        <taxon>Viridiplantae</taxon>
        <taxon>Streptophyta</taxon>
        <taxon>Embryophyta</taxon>
        <taxon>Tracheophyta</taxon>
        <taxon>Spermatophyta</taxon>
        <taxon>Magnoliopsida</taxon>
        <taxon>eudicotyledons</taxon>
        <taxon>Gunneridae</taxon>
        <taxon>Pentapetalae</taxon>
        <taxon>rosids</taxon>
        <taxon>malvids</taxon>
        <taxon>Malvales</taxon>
        <taxon>Malvaceae</taxon>
        <taxon>Malvoideae</taxon>
        <taxon>Gossypium</taxon>
    </lineage>
</organism>
<evidence type="ECO:0000313" key="2">
    <source>
        <dbReference type="Proteomes" id="UP000828251"/>
    </source>
</evidence>
<name>A0A9D4AM50_9ROSI</name>